<dbReference type="EMBL" id="PZFK01000017">
    <property type="protein sequence ID" value="PTI29199.1"/>
    <property type="molecule type" value="Genomic_DNA"/>
</dbReference>
<dbReference type="InterPro" id="IPR047640">
    <property type="entry name" value="RpiR-like"/>
</dbReference>
<dbReference type="STRING" id="1167632.GCA_000286335_01878"/>
<dbReference type="InterPro" id="IPR009057">
    <property type="entry name" value="Homeodomain-like_sf"/>
</dbReference>
<dbReference type="PROSITE" id="PS51464">
    <property type="entry name" value="SIS"/>
    <property type="match status" value="1"/>
</dbReference>
<dbReference type="CDD" id="cd05013">
    <property type="entry name" value="SIS_RpiR"/>
    <property type="match status" value="1"/>
</dbReference>
<reference evidence="7 9" key="3">
    <citation type="submission" date="2021-02" db="EMBL/GenBank/DDBJ databases">
        <title>FDA dAtabase for Regulatory Grade micrObial Sequences (FDA-ARGOS): Supporting development and validation of Infectious Disease Dx tests.</title>
        <authorList>
            <person name="Sproer C."/>
            <person name="Gronow S."/>
            <person name="Severitt S."/>
            <person name="Schroder I."/>
            <person name="Tallon L."/>
            <person name="Sadzewicz L."/>
            <person name="Zhao X."/>
            <person name="Boylan J."/>
            <person name="Ott S."/>
            <person name="Bowen H."/>
            <person name="Vavikolanu K."/>
            <person name="Mehta A."/>
            <person name="Aluvathingal J."/>
            <person name="Nadendla S."/>
            <person name="Lowell S."/>
            <person name="Myers T."/>
            <person name="Yan Y."/>
            <person name="Sichtig H."/>
        </authorList>
    </citation>
    <scope>NUCLEOTIDE SEQUENCE [LARGE SCALE GENOMIC DNA]</scope>
    <source>
        <strain evidence="7 9">FDAARGOS_1207</strain>
    </source>
</reference>
<dbReference type="GO" id="GO:0097367">
    <property type="term" value="F:carbohydrate derivative binding"/>
    <property type="evidence" value="ECO:0007669"/>
    <property type="project" value="InterPro"/>
</dbReference>
<keyword evidence="9" id="KW-1185">Reference proteome</keyword>
<name>A0A2T4PSB2_9STAP</name>
<dbReference type="PANTHER" id="PTHR30514:SF21">
    <property type="entry name" value="RPIR-FAMILY TRANSCRIPTIONAL REGULATOR"/>
    <property type="match status" value="1"/>
</dbReference>
<dbReference type="SUPFAM" id="SSF46689">
    <property type="entry name" value="Homeodomain-like"/>
    <property type="match status" value="1"/>
</dbReference>
<dbReference type="GO" id="GO:0003700">
    <property type="term" value="F:DNA-binding transcription factor activity"/>
    <property type="evidence" value="ECO:0007669"/>
    <property type="project" value="InterPro"/>
</dbReference>
<reference evidence="6 8" key="1">
    <citation type="journal article" date="2016" name="Front. Microbiol.">
        <title>Comprehensive Phylogenetic Analysis of Bovine Non-aureus Staphylococci Species Based on Whole-Genome Sequencing.</title>
        <authorList>
            <person name="Naushad S."/>
            <person name="Barkema H.W."/>
            <person name="Luby C."/>
            <person name="Condas L.A."/>
            <person name="Nobrega D.B."/>
            <person name="Carson D.A."/>
            <person name="De Buck J."/>
        </authorList>
    </citation>
    <scope>NUCLEOTIDE SEQUENCE [LARGE SCALE GENOMIC DNA]</scope>
    <source>
        <strain evidence="6 8">SNUC 2204</strain>
    </source>
</reference>
<evidence type="ECO:0000313" key="7">
    <source>
        <dbReference type="EMBL" id="QRO85809.1"/>
    </source>
</evidence>
<dbReference type="Proteomes" id="UP000241209">
    <property type="component" value="Unassembled WGS sequence"/>
</dbReference>
<gene>
    <name evidence="6" type="ORF">BU072_09085</name>
    <name evidence="7" type="ORF">I6J37_03665</name>
</gene>
<evidence type="ECO:0000259" key="5">
    <source>
        <dbReference type="PROSITE" id="PS51464"/>
    </source>
</evidence>
<evidence type="ECO:0000256" key="2">
    <source>
        <dbReference type="ARBA" id="ARBA00023125"/>
    </source>
</evidence>
<proteinExistence type="predicted"/>
<evidence type="ECO:0000256" key="3">
    <source>
        <dbReference type="ARBA" id="ARBA00023163"/>
    </source>
</evidence>
<sequence length="268" mass="30349">MNFENRIQQFSYLFTKADEKIASYILDHPVGDHFSTITSLAHAIEVSTSSITRFSHKLNYQHFQDMKFNIQHTYEKSDIQNVPLIKRIHEYHQTLIQQTGEFISNQKINQLIDILSNSEQTLFAGLGSSGLTATEFYYRTMRMGLNGSAVTDAHQMKIGASLLSENDALIAFSNSGKTEELISAAKIAKSQNATVIAITNYAGSELTANSDIVIMTIDQTRVNDKQFINTQISAHFLIDVVSYMLLERPNNMNRYQHTREVILKDNKS</sequence>
<keyword evidence="1" id="KW-0805">Transcription regulation</keyword>
<dbReference type="InterPro" id="IPR046348">
    <property type="entry name" value="SIS_dom_sf"/>
</dbReference>
<dbReference type="InterPro" id="IPR035472">
    <property type="entry name" value="RpiR-like_SIS"/>
</dbReference>
<dbReference type="SUPFAM" id="SSF53697">
    <property type="entry name" value="SIS domain"/>
    <property type="match status" value="1"/>
</dbReference>
<keyword evidence="3" id="KW-0804">Transcription</keyword>
<evidence type="ECO:0000313" key="8">
    <source>
        <dbReference type="Proteomes" id="UP000241209"/>
    </source>
</evidence>
<dbReference type="Pfam" id="PF01380">
    <property type="entry name" value="SIS"/>
    <property type="match status" value="1"/>
</dbReference>
<feature type="domain" description="SIS" evidence="5">
    <location>
        <begin position="111"/>
        <end position="251"/>
    </location>
</feature>
<dbReference type="Pfam" id="PF01418">
    <property type="entry name" value="HTH_6"/>
    <property type="match status" value="1"/>
</dbReference>
<dbReference type="EMBL" id="CP069486">
    <property type="protein sequence ID" value="QRO85809.1"/>
    <property type="molecule type" value="Genomic_DNA"/>
</dbReference>
<dbReference type="Proteomes" id="UP000627155">
    <property type="component" value="Chromosome"/>
</dbReference>
<dbReference type="RefSeq" id="WP_103322195.1">
    <property type="nucleotide sequence ID" value="NZ_CAURAE010000028.1"/>
</dbReference>
<protein>
    <submittedName>
        <fullName evidence="6">MurR/RpiR family transcriptional regulator</fullName>
    </submittedName>
</protein>
<evidence type="ECO:0000313" key="6">
    <source>
        <dbReference type="EMBL" id="PTI29199.1"/>
    </source>
</evidence>
<dbReference type="Gene3D" id="1.10.10.10">
    <property type="entry name" value="Winged helix-like DNA-binding domain superfamily/Winged helix DNA-binding domain"/>
    <property type="match status" value="1"/>
</dbReference>
<dbReference type="AlphaFoldDB" id="A0A2T4PSB2"/>
<reference evidence="6" key="2">
    <citation type="submission" date="2018-03" db="EMBL/GenBank/DDBJ databases">
        <authorList>
            <person name="Keele B.F."/>
        </authorList>
    </citation>
    <scope>NUCLEOTIDE SEQUENCE</scope>
    <source>
        <strain evidence="6">SNUC 2204</strain>
    </source>
</reference>
<keyword evidence="2" id="KW-0238">DNA-binding</keyword>
<dbReference type="Gene3D" id="3.40.50.10490">
    <property type="entry name" value="Glucose-6-phosphate isomerase like protein, domain 1"/>
    <property type="match status" value="1"/>
</dbReference>
<dbReference type="InterPro" id="IPR001347">
    <property type="entry name" value="SIS_dom"/>
</dbReference>
<dbReference type="InterPro" id="IPR000281">
    <property type="entry name" value="HTH_RpiR"/>
</dbReference>
<dbReference type="GO" id="GO:0003677">
    <property type="term" value="F:DNA binding"/>
    <property type="evidence" value="ECO:0007669"/>
    <property type="project" value="UniProtKB-KW"/>
</dbReference>
<evidence type="ECO:0000256" key="1">
    <source>
        <dbReference type="ARBA" id="ARBA00023015"/>
    </source>
</evidence>
<dbReference type="InterPro" id="IPR036388">
    <property type="entry name" value="WH-like_DNA-bd_sf"/>
</dbReference>
<dbReference type="GO" id="GO:1901135">
    <property type="term" value="P:carbohydrate derivative metabolic process"/>
    <property type="evidence" value="ECO:0007669"/>
    <property type="project" value="InterPro"/>
</dbReference>
<accession>A0A2T4PSB2</accession>
<feature type="domain" description="HTH rpiR-type" evidence="4">
    <location>
        <begin position="1"/>
        <end position="77"/>
    </location>
</feature>
<organism evidence="6 8">
    <name type="scientific">Mammaliicoccus vitulinus</name>
    <dbReference type="NCBI Taxonomy" id="71237"/>
    <lineage>
        <taxon>Bacteria</taxon>
        <taxon>Bacillati</taxon>
        <taxon>Bacillota</taxon>
        <taxon>Bacilli</taxon>
        <taxon>Bacillales</taxon>
        <taxon>Staphylococcaceae</taxon>
        <taxon>Mammaliicoccus</taxon>
    </lineage>
</organism>
<dbReference type="PANTHER" id="PTHR30514">
    <property type="entry name" value="GLUCOKINASE"/>
    <property type="match status" value="1"/>
</dbReference>
<evidence type="ECO:0000259" key="4">
    <source>
        <dbReference type="PROSITE" id="PS51071"/>
    </source>
</evidence>
<dbReference type="PROSITE" id="PS51071">
    <property type="entry name" value="HTH_RPIR"/>
    <property type="match status" value="1"/>
</dbReference>
<evidence type="ECO:0000313" key="9">
    <source>
        <dbReference type="Proteomes" id="UP000627155"/>
    </source>
</evidence>